<dbReference type="SMART" id="SM00131">
    <property type="entry name" value="KU"/>
    <property type="match status" value="8"/>
</dbReference>
<dbReference type="Pfam" id="PF00014">
    <property type="entry name" value="Kunitz_BPTI"/>
    <property type="match status" value="8"/>
</dbReference>
<feature type="domain" description="BPTI/Kunitz inhibitor" evidence="3">
    <location>
        <begin position="953"/>
        <end position="1003"/>
    </location>
</feature>
<sequence length="1275" mass="142211">MQLVWLAVLAQCVLAQYYVQPRQMIPIQVPQQQRTMYYPVRTNCQNRCQPQTRYRWNSRPTVARPNVQVQIRTLPVAPAIRPAVINPVPTLPTPSPSTLPPVTYPKTTVMPTTLETPGPESLPSMSPSHTDPTPSPVTTETPTTKFLRPERKQKFFNPCAIGQPLLNEFSTPISCNYLNQPNGGCPEDHFCHTGASFSTTACCPLVSSEDKCHQRRDTGEGDELVARWYFDNQAKECKRFLYKGIRGNANNFVTKAQCVDACEAQIITDNSNPCKSGVPARFNNNSRIICGPNDDSMCPNGYYCHIGENPEMTACCETSGLTDPCLLSINVGQGSALLKRFYYNTFAKRCTEFVYKGTKGNENNFLSQKQCQERCQKWDNPCPTSVNYAQKRECTINGTECGDGQWCHIGAVKESTVCCPGASPDPCAMPLFAGEGTANLTRWYADPSDKSCSRQCKSFTYNGSKGNQNNFLTKQQCEQKCKRECKNPCGSGTMLMTPNDEPRTCSPSVPCPSTHWCHVGITPDTTVCCSAVQNTCELPLVKGTGNSHLTRWHFDKNANKCVKFIYSGEGGNQNMFLTQEDCLSVCPVFENPCGSGKPLLVGTKPKECSPTERCPSTHFCHIGVEGSVNYCCQKNGDPCQQPLATGTGGFSIARFYYDKETRRCRDFVYEGKKGNANNFLSMEDCELVCPVLPNPCQLGEPLLDLNKEPVICGGTDTCINGYWCHVGGSPETTNCCPGTRRPCDLPLEVGQGNEKLERWFYDGGIQMCRPFVYKGMKGNSNNFLTKQSCRQSCKEVNPCGFGQPLTDSAGERLLCTGGQRTDSCPRNSYCHVGSSALTTLCCPKRNIDPCDQHVEEGHGSEDLPRWFFDRKQNRCAPFNYGGIGGNENNFISQNTCMEACPEYRNYCPHGIPLIEGSTVTSCGIDKGCPDGFICHMSSEFNVSICCQDPMDFCLSERDPGPCTNYEKRYGYDANSDTCVEYQYGGCEGTLNNFHSLQRCTEICCKEYKRRHKYSPIIVLPPFYKIDAPNSITILSTSPKNVAGTVTIRSQTREILLSRNIKNLEPGVPQELTFRLKTASNYVNTTIELADHSSFTKTLSLRPDLYAIHINTDKTVYRSAELVKLRALPLTHSGNIYTNKIDFLLINSEGFEISRKTTNIDPSLSSIISMDFELPDHLFYGNWKIRARPHNSNDNRLSFESEFQVREYDLPVFKLNGFLTDNNDVENTGLTIHATYFHGKPIDGSFVISCDDVDDNIVDRSKRIQVKRGEIDIWLN</sequence>
<dbReference type="SMART" id="SM00289">
    <property type="entry name" value="WR1"/>
    <property type="match status" value="8"/>
</dbReference>
<evidence type="ECO:0000313" key="5">
    <source>
        <dbReference type="Proteomes" id="UP000494206"/>
    </source>
</evidence>
<dbReference type="InterPro" id="IPR002223">
    <property type="entry name" value="Kunitz_BPTI"/>
</dbReference>
<feature type="domain" description="BPTI/Kunitz inhibitor" evidence="3">
    <location>
        <begin position="743"/>
        <end position="793"/>
    </location>
</feature>
<dbReference type="Pfam" id="PF14625">
    <property type="entry name" value="Lustrin_cystein"/>
    <property type="match status" value="8"/>
</dbReference>
<organism evidence="4 5">
    <name type="scientific">Caenorhabditis bovis</name>
    <dbReference type="NCBI Taxonomy" id="2654633"/>
    <lineage>
        <taxon>Eukaryota</taxon>
        <taxon>Metazoa</taxon>
        <taxon>Ecdysozoa</taxon>
        <taxon>Nematoda</taxon>
        <taxon>Chromadorea</taxon>
        <taxon>Rhabditida</taxon>
        <taxon>Rhabditina</taxon>
        <taxon>Rhabditomorpha</taxon>
        <taxon>Rhabditoidea</taxon>
        <taxon>Rhabditidae</taxon>
        <taxon>Peloderinae</taxon>
        <taxon>Caenorhabditis</taxon>
    </lineage>
</organism>
<dbReference type="PRINTS" id="PR00759">
    <property type="entry name" value="BASICPTASE"/>
</dbReference>
<accession>A0A8S1EJX2</accession>
<feature type="chain" id="PRO_5035872329" description="BPTI/Kunitz inhibitor domain-containing protein" evidence="2">
    <location>
        <begin position="16"/>
        <end position="1275"/>
    </location>
</feature>
<gene>
    <name evidence="4" type="ORF">CBOVIS_LOCUS2976</name>
</gene>
<feature type="domain" description="BPTI/Kunitz inhibitor" evidence="3">
    <location>
        <begin position="325"/>
        <end position="375"/>
    </location>
</feature>
<dbReference type="PANTHER" id="PTHR46339:SF2">
    <property type="entry name" value="BPTI_KUNITZ INHIBITOR DOMAIN-CONTAINING PROTEIN"/>
    <property type="match status" value="1"/>
</dbReference>
<feature type="domain" description="BPTI/Kunitz inhibitor" evidence="3">
    <location>
        <begin position="639"/>
        <end position="689"/>
    </location>
</feature>
<feature type="compositionally biased region" description="Low complexity" evidence="1">
    <location>
        <begin position="130"/>
        <end position="143"/>
    </location>
</feature>
<dbReference type="OrthoDB" id="4473401at2759"/>
<dbReference type="SUPFAM" id="SSF57362">
    <property type="entry name" value="BPTI-like"/>
    <property type="match status" value="8"/>
</dbReference>
<dbReference type="Proteomes" id="UP000494206">
    <property type="component" value="Unassembled WGS sequence"/>
</dbReference>
<keyword evidence="2" id="KW-0732">Signal</keyword>
<evidence type="ECO:0000313" key="4">
    <source>
        <dbReference type="EMBL" id="CAB3399934.1"/>
    </source>
</evidence>
<comment type="caution">
    <text evidence="4">The sequence shown here is derived from an EMBL/GenBank/DDBJ whole genome shotgun (WGS) entry which is preliminary data.</text>
</comment>
<feature type="domain" description="BPTI/Kunitz inhibitor" evidence="3">
    <location>
        <begin position="536"/>
        <end position="586"/>
    </location>
</feature>
<dbReference type="InterPro" id="IPR002890">
    <property type="entry name" value="MG2"/>
</dbReference>
<reference evidence="4 5" key="1">
    <citation type="submission" date="2020-04" db="EMBL/GenBank/DDBJ databases">
        <authorList>
            <person name="Laetsch R D."/>
            <person name="Stevens L."/>
            <person name="Kumar S."/>
            <person name="Blaxter L. M."/>
        </authorList>
    </citation>
    <scope>NUCLEOTIDE SEQUENCE [LARGE SCALE GENOMIC DNA]</scope>
</reference>
<keyword evidence="5" id="KW-1185">Reference proteome</keyword>
<feature type="domain" description="BPTI/Kunitz inhibitor" evidence="3">
    <location>
        <begin position="850"/>
        <end position="900"/>
    </location>
</feature>
<protein>
    <recommendedName>
        <fullName evidence="3">BPTI/Kunitz inhibitor domain-containing protein</fullName>
    </recommendedName>
</protein>
<dbReference type="Gene3D" id="2.60.40.1930">
    <property type="match status" value="2"/>
</dbReference>
<evidence type="ECO:0000256" key="1">
    <source>
        <dbReference type="SAM" id="MobiDB-lite"/>
    </source>
</evidence>
<dbReference type="CDD" id="cd22593">
    <property type="entry name" value="Kunitz_conkunitzin"/>
    <property type="match status" value="7"/>
</dbReference>
<dbReference type="Gene3D" id="2.60.40.1940">
    <property type="match status" value="1"/>
</dbReference>
<evidence type="ECO:0000259" key="3">
    <source>
        <dbReference type="PROSITE" id="PS50279"/>
    </source>
</evidence>
<proteinExistence type="predicted"/>
<evidence type="ECO:0000256" key="2">
    <source>
        <dbReference type="SAM" id="SignalP"/>
    </source>
</evidence>
<feature type="domain" description="BPTI/Kunitz inhibitor" evidence="3">
    <location>
        <begin position="427"/>
        <end position="481"/>
    </location>
</feature>
<dbReference type="InterPro" id="IPR036880">
    <property type="entry name" value="Kunitz_BPTI_sf"/>
</dbReference>
<feature type="region of interest" description="Disordered" evidence="1">
    <location>
        <begin position="108"/>
        <end position="143"/>
    </location>
</feature>
<dbReference type="AlphaFoldDB" id="A0A8S1EJX2"/>
<dbReference type="Pfam" id="PF01835">
    <property type="entry name" value="MG2"/>
    <property type="match status" value="1"/>
</dbReference>
<dbReference type="EMBL" id="CADEPM010000002">
    <property type="protein sequence ID" value="CAB3399934.1"/>
    <property type="molecule type" value="Genomic_DNA"/>
</dbReference>
<feature type="domain" description="BPTI/Kunitz inhibitor" evidence="3">
    <location>
        <begin position="212"/>
        <end position="262"/>
    </location>
</feature>
<dbReference type="PANTHER" id="PTHR46339">
    <property type="entry name" value="PROTEIN CBG15282-RELATED"/>
    <property type="match status" value="1"/>
</dbReference>
<name>A0A8S1EJX2_9PELO</name>
<dbReference type="InterPro" id="IPR006150">
    <property type="entry name" value="Cys_repeat_1"/>
</dbReference>
<dbReference type="PROSITE" id="PS50279">
    <property type="entry name" value="BPTI_KUNITZ_2"/>
    <property type="match status" value="8"/>
</dbReference>
<dbReference type="InterPro" id="IPR053014">
    <property type="entry name" value="Cuticle_assoc_divergent"/>
</dbReference>
<dbReference type="GO" id="GO:0004867">
    <property type="term" value="F:serine-type endopeptidase inhibitor activity"/>
    <property type="evidence" value="ECO:0007669"/>
    <property type="project" value="InterPro"/>
</dbReference>
<dbReference type="InterPro" id="IPR028150">
    <property type="entry name" value="Lustrin_cystein"/>
</dbReference>
<feature type="signal peptide" evidence="2">
    <location>
        <begin position="1"/>
        <end position="15"/>
    </location>
</feature>
<dbReference type="Gene3D" id="4.10.410.10">
    <property type="entry name" value="Pancreatic trypsin inhibitor Kunitz domain"/>
    <property type="match status" value="8"/>
</dbReference>